<reference evidence="1 2" key="1">
    <citation type="submission" date="2018-08" db="EMBL/GenBank/DDBJ databases">
        <title>Fibrisoma montanum sp. nov., isolated from Danxia mountain soil.</title>
        <authorList>
            <person name="Huang Y."/>
        </authorList>
    </citation>
    <scope>NUCLEOTIDE SEQUENCE [LARGE SCALE GENOMIC DNA]</scope>
    <source>
        <strain evidence="1 2">HYT19</strain>
    </source>
</reference>
<dbReference type="EMBL" id="QXED01000005">
    <property type="protein sequence ID" value="RIV21485.1"/>
    <property type="molecule type" value="Genomic_DNA"/>
</dbReference>
<accession>A0A418M6V2</accession>
<gene>
    <name evidence="1" type="ORF">DYU11_18970</name>
</gene>
<dbReference type="RefSeq" id="WP_119669278.1">
    <property type="nucleotide sequence ID" value="NZ_QXED01000005.1"/>
</dbReference>
<protein>
    <recommendedName>
        <fullName evidence="3">RHS repeat protein</fullName>
    </recommendedName>
</protein>
<sequence>MRYLFTCVSILLLNAGCREQNEVVPLDAPVASLADLPATYQAFQEGAKIAGRLKREIQNGNTTGEWRYNQRGQLVEWRIIRFNAVESALQYRYDVNGRLRYVQHFSNNCGYSSVFNCTGPVEWTSYDELSTDGAGRITESRTYLKGNGDWDFRSKSLYDYTAQGQLTKVVRSDAQGVGTLTQTLTYDSRGNVVAVREQNSTATADLSDRTFTYEYGTGRNPYFNTVHYPAALFLSPNTQVAQGLTYEYRPDGLPGRIVQNGGATELEYY</sequence>
<evidence type="ECO:0000313" key="1">
    <source>
        <dbReference type="EMBL" id="RIV21485.1"/>
    </source>
</evidence>
<comment type="caution">
    <text evidence="1">The sequence shown here is derived from an EMBL/GenBank/DDBJ whole genome shotgun (WGS) entry which is preliminary data.</text>
</comment>
<dbReference type="Proteomes" id="UP000283523">
    <property type="component" value="Unassembled WGS sequence"/>
</dbReference>
<dbReference type="AlphaFoldDB" id="A0A418M6V2"/>
<proteinExistence type="predicted"/>
<evidence type="ECO:0000313" key="2">
    <source>
        <dbReference type="Proteomes" id="UP000283523"/>
    </source>
</evidence>
<name>A0A418M6V2_9BACT</name>
<dbReference type="Gene3D" id="2.180.10.10">
    <property type="entry name" value="RHS repeat-associated core"/>
    <property type="match status" value="1"/>
</dbReference>
<evidence type="ECO:0008006" key="3">
    <source>
        <dbReference type="Google" id="ProtNLM"/>
    </source>
</evidence>
<dbReference type="OrthoDB" id="934570at2"/>
<organism evidence="1 2">
    <name type="scientific">Fibrisoma montanum</name>
    <dbReference type="NCBI Taxonomy" id="2305895"/>
    <lineage>
        <taxon>Bacteria</taxon>
        <taxon>Pseudomonadati</taxon>
        <taxon>Bacteroidota</taxon>
        <taxon>Cytophagia</taxon>
        <taxon>Cytophagales</taxon>
        <taxon>Spirosomataceae</taxon>
        <taxon>Fibrisoma</taxon>
    </lineage>
</organism>
<keyword evidence="2" id="KW-1185">Reference proteome</keyword>